<dbReference type="InterPro" id="IPR024079">
    <property type="entry name" value="MetalloPept_cat_dom_sf"/>
</dbReference>
<dbReference type="EMBL" id="JAXLQG010000003">
    <property type="protein sequence ID" value="KAK5542125.1"/>
    <property type="molecule type" value="Genomic_DNA"/>
</dbReference>
<protein>
    <submittedName>
        <fullName evidence="2">Uncharacterized protein</fullName>
    </submittedName>
</protein>
<reference evidence="2 3" key="1">
    <citation type="submission" date="2023-06" db="EMBL/GenBank/DDBJ databases">
        <title>Black Yeasts Isolated from many extreme environments.</title>
        <authorList>
            <person name="Coleine C."/>
            <person name="Stajich J.E."/>
            <person name="Selbmann L."/>
        </authorList>
    </citation>
    <scope>NUCLEOTIDE SEQUENCE [LARGE SCALE GENOMIC DNA]</scope>
    <source>
        <strain evidence="2 3">CCFEE 5887</strain>
    </source>
</reference>
<dbReference type="AlphaFoldDB" id="A0AAV9QHK9"/>
<dbReference type="Proteomes" id="UP001345827">
    <property type="component" value="Unassembled WGS sequence"/>
</dbReference>
<dbReference type="Gene3D" id="3.40.390.10">
    <property type="entry name" value="Collagenase (Catalytic Domain)"/>
    <property type="match status" value="1"/>
</dbReference>
<evidence type="ECO:0000313" key="2">
    <source>
        <dbReference type="EMBL" id="KAK5542125.1"/>
    </source>
</evidence>
<feature type="signal peptide" evidence="1">
    <location>
        <begin position="1"/>
        <end position="18"/>
    </location>
</feature>
<gene>
    <name evidence="2" type="ORF">LTR25_002010</name>
</gene>
<keyword evidence="3" id="KW-1185">Reference proteome</keyword>
<dbReference type="GO" id="GO:0008237">
    <property type="term" value="F:metallopeptidase activity"/>
    <property type="evidence" value="ECO:0007669"/>
    <property type="project" value="InterPro"/>
</dbReference>
<name>A0AAV9QHK9_9PEZI</name>
<comment type="caution">
    <text evidence="2">The sequence shown here is derived from an EMBL/GenBank/DDBJ whole genome shotgun (WGS) entry which is preliminary data.</text>
</comment>
<keyword evidence="1" id="KW-0732">Signal</keyword>
<evidence type="ECO:0000313" key="3">
    <source>
        <dbReference type="Proteomes" id="UP001345827"/>
    </source>
</evidence>
<sequence>MLLISLLLVLLNLVFTFAQQPDFYFPPGTSDPQRQQVYQAFRDAITLARVVATTGDPCDQAFRRYFQPQDYYFVQNIFKEIANIPITENPNPMDISRLVSRTEFNPNFTSLSISLGNHPLLVSMATFDKSTMCSSDVMTSSLANCFYQYWPGTQFSGLISLCPDSSLFLEWVSLQDTENPPAWARVNGDPTGQPLPGFGCDGLGDHDSNLMAAPGAIMLHELMHGPGLLRSVPDYENLIHRDVETDQPVIEDFSGSGYPPNGYGPFYARLINEGQPLDPRTGKSQSIQNVDNYMWYALSKYWSFKCRRIFGPSLTQNDKFATYWRQKAP</sequence>
<organism evidence="2 3">
    <name type="scientific">Vermiconidia calcicola</name>
    <dbReference type="NCBI Taxonomy" id="1690605"/>
    <lineage>
        <taxon>Eukaryota</taxon>
        <taxon>Fungi</taxon>
        <taxon>Dikarya</taxon>
        <taxon>Ascomycota</taxon>
        <taxon>Pezizomycotina</taxon>
        <taxon>Dothideomycetes</taxon>
        <taxon>Dothideomycetidae</taxon>
        <taxon>Mycosphaerellales</taxon>
        <taxon>Extremaceae</taxon>
        <taxon>Vermiconidia</taxon>
    </lineage>
</organism>
<proteinExistence type="predicted"/>
<feature type="chain" id="PRO_5043328673" evidence="1">
    <location>
        <begin position="19"/>
        <end position="329"/>
    </location>
</feature>
<accession>A0AAV9QHK9</accession>
<evidence type="ECO:0000256" key="1">
    <source>
        <dbReference type="SAM" id="SignalP"/>
    </source>
</evidence>